<gene>
    <name evidence="2" type="ORF">QCA50_005288</name>
</gene>
<sequence length="484" mass="53145">MQSPELVRTIAAGSHLAGSSRGEVTPELKSILIARLTQYEQHMEFPPTDRSNKSLEDVQLETAREALHVVSRVQKLIDKPADASATKEANSQDEYIIGTRDLSYIRTLLSILVKWGIEPMLQRVTAAIPNTAPIGLRRSGVQVIDLTTVPDDFKALCDLVDKLLIILLPTGISGPVASTHISVFVLDQHLSDLFKAGITLGWLPKSQSTDSVTPVDRFRPLIMHLLSILPAMKVIAALTTILNDLSILTYVRKTCSFLLGRQIMRPHGVKGLFLGVFGDEEESNEEAPLDKLEQISRLLRIVPKGVPEEEYHRIVTSQLVAILSSREPDIPSTYKRAAAFTVSNLLSLECSSTPSRILLPLLHRPFIELATQSRDDSSRTDELIPTKALATIQTLLINTDPSPTLISRLLTPIIPSLYALSSTLDGHRTSDPALRVSANGLLTTWGRLVGTDEGIASLWLIVEGEGGCWQVGIAGEVMKIEKRY</sequence>
<accession>A0AAW0GQP4</accession>
<dbReference type="Proteomes" id="UP001385951">
    <property type="component" value="Unassembled WGS sequence"/>
</dbReference>
<organism evidence="2 3">
    <name type="scientific">Cerrena zonata</name>
    <dbReference type="NCBI Taxonomy" id="2478898"/>
    <lineage>
        <taxon>Eukaryota</taxon>
        <taxon>Fungi</taxon>
        <taxon>Dikarya</taxon>
        <taxon>Basidiomycota</taxon>
        <taxon>Agaricomycotina</taxon>
        <taxon>Agaricomycetes</taxon>
        <taxon>Polyporales</taxon>
        <taxon>Cerrenaceae</taxon>
        <taxon>Cerrena</taxon>
    </lineage>
</organism>
<comment type="caution">
    <text evidence="2">The sequence shown here is derived from an EMBL/GenBank/DDBJ whole genome shotgun (WGS) entry which is preliminary data.</text>
</comment>
<dbReference type="InterPro" id="IPR039600">
    <property type="entry name" value="TANGO6/Rtp1"/>
</dbReference>
<keyword evidence="3" id="KW-1185">Reference proteome</keyword>
<evidence type="ECO:0000259" key="1">
    <source>
        <dbReference type="Pfam" id="PF23565"/>
    </source>
</evidence>
<dbReference type="GO" id="GO:0009306">
    <property type="term" value="P:protein secretion"/>
    <property type="evidence" value="ECO:0007669"/>
    <property type="project" value="TreeGrafter"/>
</dbReference>
<proteinExistence type="predicted"/>
<dbReference type="PANTHER" id="PTHR20959">
    <property type="entry name" value="TRANSPORT AND GOLGI ORGANIZATION PROTEIN 6 FAMILY MEMBER"/>
    <property type="match status" value="1"/>
</dbReference>
<evidence type="ECO:0000313" key="2">
    <source>
        <dbReference type="EMBL" id="KAK7691884.1"/>
    </source>
</evidence>
<reference evidence="2 3" key="1">
    <citation type="submission" date="2022-09" db="EMBL/GenBank/DDBJ databases">
        <authorList>
            <person name="Palmer J.M."/>
        </authorList>
    </citation>
    <scope>NUCLEOTIDE SEQUENCE [LARGE SCALE GENOMIC DNA]</scope>
    <source>
        <strain evidence="2 3">DSM 7382</strain>
    </source>
</reference>
<dbReference type="PANTHER" id="PTHR20959:SF1">
    <property type="entry name" value="TRANSPORT AND GOLGI ORGANIZATION PROTEIN 6 HOMOLOG"/>
    <property type="match status" value="1"/>
</dbReference>
<dbReference type="Pfam" id="PF23565">
    <property type="entry name" value="ARM_TANGO6"/>
    <property type="match status" value="1"/>
</dbReference>
<dbReference type="InterPro" id="IPR057407">
    <property type="entry name" value="HEAT_TANGO6"/>
</dbReference>
<protein>
    <recommendedName>
        <fullName evidence="1">TANGO6 HEAT repeat domain-containing protein</fullName>
    </recommendedName>
</protein>
<feature type="domain" description="TANGO6 HEAT repeat" evidence="1">
    <location>
        <begin position="263"/>
        <end position="421"/>
    </location>
</feature>
<dbReference type="EMBL" id="JASBNA010000005">
    <property type="protein sequence ID" value="KAK7691884.1"/>
    <property type="molecule type" value="Genomic_DNA"/>
</dbReference>
<evidence type="ECO:0000313" key="3">
    <source>
        <dbReference type="Proteomes" id="UP001385951"/>
    </source>
</evidence>
<name>A0AAW0GQP4_9APHY</name>
<dbReference type="AlphaFoldDB" id="A0AAW0GQP4"/>